<evidence type="ECO:0000256" key="3">
    <source>
        <dbReference type="ARBA" id="ARBA00023015"/>
    </source>
</evidence>
<sequence>MSVKTVKRPRTTKSLFSIYVEYLERNSVLRTGKLSPNLGAEDVQNLWVKLSQALNACGDGPTRDSDGWKKVFTEWKSQVRKKARENKVLNELELRLLKATGTVVVDGISEIPELGINEVDFVQAVDGVELELADHVEQSIQIVEEENAFNDIHKDTHLEQGIEKPEDYVQSEVGRKSIKKKKKNSTQILLEEYQRQQEVHQEGLQKVAASLQSIANGIHRLCNILEKKNGTE</sequence>
<keyword evidence="3" id="KW-0805">Transcription regulation</keyword>
<evidence type="ECO:0000313" key="7">
    <source>
        <dbReference type="EMBL" id="KAB0802360.1"/>
    </source>
</evidence>
<comment type="subunit">
    <text evidence="1">Self-associates forming complexes of several hundred monomers.</text>
</comment>
<feature type="domain" description="Myb/SANT-like DNA-binding" evidence="6">
    <location>
        <begin position="18"/>
        <end position="83"/>
    </location>
</feature>
<comment type="function">
    <text evidence="5">Involved in transvection phenomena (= synapsis-dependent gene expression), where the synaptic pairing of chromosomes carrying genes with which zeste interacts influences the expression of these genes. Zeste binds to DNA and stimulates transcription from a nearby promoter.</text>
</comment>
<dbReference type="EMBL" id="VVIM01000002">
    <property type="protein sequence ID" value="KAB0802360.1"/>
    <property type="molecule type" value="Genomic_DNA"/>
</dbReference>
<evidence type="ECO:0000256" key="5">
    <source>
        <dbReference type="ARBA" id="ARBA00025466"/>
    </source>
</evidence>
<gene>
    <name evidence="7" type="ORF">PPYR_04546</name>
</gene>
<dbReference type="InterPro" id="IPR028002">
    <property type="entry name" value="Myb_DNA-bind_5"/>
</dbReference>
<dbReference type="Proteomes" id="UP000327044">
    <property type="component" value="Unassembled WGS sequence"/>
</dbReference>
<reference evidence="7 8" key="1">
    <citation type="journal article" date="2018" name="Elife">
        <title>Firefly genomes illuminate parallel origins of bioluminescence in beetles.</title>
        <authorList>
            <person name="Fallon T.R."/>
            <person name="Lower S.E."/>
            <person name="Chang C.H."/>
            <person name="Bessho-Uehara M."/>
            <person name="Martin G.J."/>
            <person name="Bewick A.J."/>
            <person name="Behringer M."/>
            <person name="Debat H.J."/>
            <person name="Wong I."/>
            <person name="Day J.C."/>
            <person name="Suvorov A."/>
            <person name="Silva C.J."/>
            <person name="Stanger-Hall K.F."/>
            <person name="Hall D.W."/>
            <person name="Schmitz R.J."/>
            <person name="Nelson D.R."/>
            <person name="Lewis S.M."/>
            <person name="Shigenobu S."/>
            <person name="Bybee S.M."/>
            <person name="Larracuente A.M."/>
            <person name="Oba Y."/>
            <person name="Weng J.K."/>
        </authorList>
    </citation>
    <scope>NUCLEOTIDE SEQUENCE [LARGE SCALE GENOMIC DNA]</scope>
    <source>
        <strain evidence="7">1611_PpyrPB1</strain>
        <tissue evidence="7">Whole body</tissue>
    </source>
</reference>
<dbReference type="InParanoid" id="A0A5N4AYX5"/>
<evidence type="ECO:0000256" key="4">
    <source>
        <dbReference type="ARBA" id="ARBA00023163"/>
    </source>
</evidence>
<dbReference type="FunCoup" id="A0A5N4AYX5">
    <property type="interactions" value="39"/>
</dbReference>
<evidence type="ECO:0000256" key="1">
    <source>
        <dbReference type="ARBA" id="ARBA00011764"/>
    </source>
</evidence>
<evidence type="ECO:0000313" key="8">
    <source>
        <dbReference type="Proteomes" id="UP000327044"/>
    </source>
</evidence>
<proteinExistence type="predicted"/>
<protein>
    <recommendedName>
        <fullName evidence="2">Regulatory protein zeste</fullName>
    </recommendedName>
</protein>
<name>A0A5N4AYX5_PHOPY</name>
<accession>A0A5N4AYX5</accession>
<dbReference type="AlphaFoldDB" id="A0A5N4AYX5"/>
<keyword evidence="4" id="KW-0804">Transcription</keyword>
<organism evidence="7 8">
    <name type="scientific">Photinus pyralis</name>
    <name type="common">Common eastern firefly</name>
    <name type="synonym">Lampyris pyralis</name>
    <dbReference type="NCBI Taxonomy" id="7054"/>
    <lineage>
        <taxon>Eukaryota</taxon>
        <taxon>Metazoa</taxon>
        <taxon>Ecdysozoa</taxon>
        <taxon>Arthropoda</taxon>
        <taxon>Hexapoda</taxon>
        <taxon>Insecta</taxon>
        <taxon>Pterygota</taxon>
        <taxon>Neoptera</taxon>
        <taxon>Endopterygota</taxon>
        <taxon>Coleoptera</taxon>
        <taxon>Polyphaga</taxon>
        <taxon>Elateriformia</taxon>
        <taxon>Elateroidea</taxon>
        <taxon>Lampyridae</taxon>
        <taxon>Lampyrinae</taxon>
        <taxon>Photinus</taxon>
    </lineage>
</organism>
<evidence type="ECO:0000259" key="6">
    <source>
        <dbReference type="Pfam" id="PF13873"/>
    </source>
</evidence>
<dbReference type="Pfam" id="PF13873">
    <property type="entry name" value="Myb_DNA-bind_5"/>
    <property type="match status" value="1"/>
</dbReference>
<evidence type="ECO:0000256" key="2">
    <source>
        <dbReference type="ARBA" id="ARBA00016807"/>
    </source>
</evidence>
<keyword evidence="8" id="KW-1185">Reference proteome</keyword>
<comment type="caution">
    <text evidence="7">The sequence shown here is derived from an EMBL/GenBank/DDBJ whole genome shotgun (WGS) entry which is preliminary data.</text>
</comment>